<accession>A0A0F8YL97</accession>
<protein>
    <recommendedName>
        <fullName evidence="7">TonB-dependent receptor-like beta-barrel domain-containing protein</fullName>
    </recommendedName>
</protein>
<comment type="caution">
    <text evidence="8">The sequence shown here is derived from an EMBL/GenBank/DDBJ whole genome shotgun (WGS) entry which is preliminary data.</text>
</comment>
<evidence type="ECO:0000256" key="1">
    <source>
        <dbReference type="ARBA" id="ARBA00004571"/>
    </source>
</evidence>
<keyword evidence="6" id="KW-0998">Cell outer membrane</keyword>
<evidence type="ECO:0000256" key="4">
    <source>
        <dbReference type="ARBA" id="ARBA00023077"/>
    </source>
</evidence>
<evidence type="ECO:0000256" key="6">
    <source>
        <dbReference type="ARBA" id="ARBA00023237"/>
    </source>
</evidence>
<gene>
    <name evidence="8" type="ORF">LCGC14_3079810</name>
</gene>
<feature type="non-terminal residue" evidence="8">
    <location>
        <position position="349"/>
    </location>
</feature>
<name>A0A0F8YL97_9ZZZZ</name>
<evidence type="ECO:0000259" key="7">
    <source>
        <dbReference type="Pfam" id="PF00593"/>
    </source>
</evidence>
<dbReference type="SUPFAM" id="SSF56935">
    <property type="entry name" value="Porins"/>
    <property type="match status" value="1"/>
</dbReference>
<feature type="domain" description="TonB-dependent receptor-like beta-barrel" evidence="7">
    <location>
        <begin position="22"/>
        <end position="304"/>
    </location>
</feature>
<evidence type="ECO:0000313" key="8">
    <source>
        <dbReference type="EMBL" id="KKK54919.1"/>
    </source>
</evidence>
<evidence type="ECO:0000256" key="5">
    <source>
        <dbReference type="ARBA" id="ARBA00023136"/>
    </source>
</evidence>
<evidence type="ECO:0000256" key="2">
    <source>
        <dbReference type="ARBA" id="ARBA00022448"/>
    </source>
</evidence>
<reference evidence="8" key="1">
    <citation type="journal article" date="2015" name="Nature">
        <title>Complex archaea that bridge the gap between prokaryotes and eukaryotes.</title>
        <authorList>
            <person name="Spang A."/>
            <person name="Saw J.H."/>
            <person name="Jorgensen S.L."/>
            <person name="Zaremba-Niedzwiedzka K."/>
            <person name="Martijn J."/>
            <person name="Lind A.E."/>
            <person name="van Eijk R."/>
            <person name="Schleper C."/>
            <person name="Guy L."/>
            <person name="Ettema T.J."/>
        </authorList>
    </citation>
    <scope>NUCLEOTIDE SEQUENCE</scope>
</reference>
<dbReference type="InterPro" id="IPR000531">
    <property type="entry name" value="Beta-barrel_TonB"/>
</dbReference>
<keyword evidence="5" id="KW-0472">Membrane</keyword>
<sequence length="349" mass="39337">YGTVGNQAVGTYRSLARLGNAQYVFGETVVGGVRVNSLRNDNLGWEKATTLNIGADFSLVNGRISGALDFYRTQTEDLLLNREIPKITGQNDILFNIGKLKNVGFELALNTIPVRTQDFIWRLGLNFSTNKNEIEDLYGDQKDDVQNQWFIGEPLNVIYDFQFDGIWQSGQEDEIAASATPERQPGDVKIKDQNDDGVIDANDRVIVGVQQPDWLGGLSSTFSYKDLSLDVFVQTVQGIDRRFREEGVSARFIKAPYDYWTPENPSNTWFRPRINAGPTPLGSIDVYDASFVRLKDITLSYNLPSSLMKKTGLDKTKIYINLHDYFTFTEFPYVDPEAGAYAEISIPKY</sequence>
<dbReference type="PROSITE" id="PS52016">
    <property type="entry name" value="TONB_DEPENDENT_REC_3"/>
    <property type="match status" value="1"/>
</dbReference>
<proteinExistence type="predicted"/>
<comment type="subcellular location">
    <subcellularLocation>
        <location evidence="1">Cell outer membrane</location>
        <topology evidence="1">Multi-pass membrane protein</topology>
    </subcellularLocation>
</comment>
<evidence type="ECO:0000256" key="3">
    <source>
        <dbReference type="ARBA" id="ARBA00022692"/>
    </source>
</evidence>
<dbReference type="EMBL" id="LAZR01065750">
    <property type="protein sequence ID" value="KKK54919.1"/>
    <property type="molecule type" value="Genomic_DNA"/>
</dbReference>
<feature type="non-terminal residue" evidence="8">
    <location>
        <position position="1"/>
    </location>
</feature>
<dbReference type="GO" id="GO:0009279">
    <property type="term" value="C:cell outer membrane"/>
    <property type="evidence" value="ECO:0007669"/>
    <property type="project" value="UniProtKB-SubCell"/>
</dbReference>
<dbReference type="AlphaFoldDB" id="A0A0F8YL97"/>
<dbReference type="Gene3D" id="2.40.170.20">
    <property type="entry name" value="TonB-dependent receptor, beta-barrel domain"/>
    <property type="match status" value="1"/>
</dbReference>
<dbReference type="InterPro" id="IPR036942">
    <property type="entry name" value="Beta-barrel_TonB_sf"/>
</dbReference>
<keyword evidence="4" id="KW-0798">TonB box</keyword>
<dbReference type="InterPro" id="IPR039426">
    <property type="entry name" value="TonB-dep_rcpt-like"/>
</dbReference>
<keyword evidence="2" id="KW-0813">Transport</keyword>
<dbReference type="Pfam" id="PF00593">
    <property type="entry name" value="TonB_dep_Rec_b-barrel"/>
    <property type="match status" value="1"/>
</dbReference>
<organism evidence="8">
    <name type="scientific">marine sediment metagenome</name>
    <dbReference type="NCBI Taxonomy" id="412755"/>
    <lineage>
        <taxon>unclassified sequences</taxon>
        <taxon>metagenomes</taxon>
        <taxon>ecological metagenomes</taxon>
    </lineage>
</organism>
<keyword evidence="3" id="KW-0812">Transmembrane</keyword>